<proteinExistence type="predicted"/>
<organism evidence="4 5">
    <name type="scientific">Aspergillus mulundensis</name>
    <dbReference type="NCBI Taxonomy" id="1810919"/>
    <lineage>
        <taxon>Eukaryota</taxon>
        <taxon>Fungi</taxon>
        <taxon>Dikarya</taxon>
        <taxon>Ascomycota</taxon>
        <taxon>Pezizomycotina</taxon>
        <taxon>Eurotiomycetes</taxon>
        <taxon>Eurotiomycetidae</taxon>
        <taxon>Eurotiales</taxon>
        <taxon>Aspergillaceae</taxon>
        <taxon>Aspergillus</taxon>
        <taxon>Aspergillus subgen. Nidulantes</taxon>
    </lineage>
</organism>
<name>A0A3D8S649_9EURO</name>
<dbReference type="Pfam" id="PF12796">
    <property type="entry name" value="Ank_2"/>
    <property type="match status" value="2"/>
</dbReference>
<dbReference type="PROSITE" id="PS50297">
    <property type="entry name" value="ANK_REP_REGION"/>
    <property type="match status" value="1"/>
</dbReference>
<gene>
    <name evidence="4" type="ORF">DSM5745_05098</name>
</gene>
<accession>A0A3D8S649</accession>
<dbReference type="PANTHER" id="PTHR24123:SF33">
    <property type="entry name" value="PROTEIN HOS4"/>
    <property type="match status" value="1"/>
</dbReference>
<reference evidence="4 5" key="1">
    <citation type="journal article" date="2018" name="IMA Fungus">
        <title>IMA Genome-F 9: Draft genome sequence of Annulohypoxylon stygium, Aspergillus mulundensis, Berkeleyomyces basicola (syn. Thielaviopsis basicola), Ceratocystis smalleyi, two Cercospora beticola strains, Coleophoma cylindrospora, Fusarium fracticaudum, Phialophora cf. hyalina, and Morchella septimelata.</title>
        <authorList>
            <person name="Wingfield B.D."/>
            <person name="Bills G.F."/>
            <person name="Dong Y."/>
            <person name="Huang W."/>
            <person name="Nel W.J."/>
            <person name="Swalarsk-Parry B.S."/>
            <person name="Vaghefi N."/>
            <person name="Wilken P.M."/>
            <person name="An Z."/>
            <person name="de Beer Z.W."/>
            <person name="De Vos L."/>
            <person name="Chen L."/>
            <person name="Duong T.A."/>
            <person name="Gao Y."/>
            <person name="Hammerbacher A."/>
            <person name="Kikkert J.R."/>
            <person name="Li Y."/>
            <person name="Li H."/>
            <person name="Li K."/>
            <person name="Li Q."/>
            <person name="Liu X."/>
            <person name="Ma X."/>
            <person name="Naidoo K."/>
            <person name="Pethybridge S.J."/>
            <person name="Sun J."/>
            <person name="Steenkamp E.T."/>
            <person name="van der Nest M.A."/>
            <person name="van Wyk S."/>
            <person name="Wingfield M.J."/>
            <person name="Xiong C."/>
            <person name="Yue Q."/>
            <person name="Zhang X."/>
        </authorList>
    </citation>
    <scope>NUCLEOTIDE SEQUENCE [LARGE SCALE GENOMIC DNA]</scope>
    <source>
        <strain evidence="4 5">DSM 5745</strain>
    </source>
</reference>
<keyword evidence="1" id="KW-0677">Repeat</keyword>
<dbReference type="Proteomes" id="UP000256690">
    <property type="component" value="Unassembled WGS sequence"/>
</dbReference>
<evidence type="ECO:0000256" key="1">
    <source>
        <dbReference type="ARBA" id="ARBA00022737"/>
    </source>
</evidence>
<comment type="caution">
    <text evidence="4">The sequence shown here is derived from an EMBL/GenBank/DDBJ whole genome shotgun (WGS) entry which is preliminary data.</text>
</comment>
<evidence type="ECO:0000256" key="2">
    <source>
        <dbReference type="ARBA" id="ARBA00023043"/>
    </source>
</evidence>
<dbReference type="PROSITE" id="PS50088">
    <property type="entry name" value="ANK_REPEAT"/>
    <property type="match status" value="1"/>
</dbReference>
<dbReference type="OrthoDB" id="4772757at2759"/>
<dbReference type="SUPFAM" id="SSF48403">
    <property type="entry name" value="Ankyrin repeat"/>
    <property type="match status" value="1"/>
</dbReference>
<keyword evidence="2 3" id="KW-0040">ANK repeat</keyword>
<dbReference type="AlphaFoldDB" id="A0A3D8S649"/>
<evidence type="ECO:0000313" key="5">
    <source>
        <dbReference type="Proteomes" id="UP000256690"/>
    </source>
</evidence>
<dbReference type="InterPro" id="IPR051165">
    <property type="entry name" value="Multifunctional_ANK_Repeat"/>
</dbReference>
<protein>
    <submittedName>
        <fullName evidence="4">Uncharacterized protein</fullName>
    </submittedName>
</protein>
<sequence length="299" mass="32646">MSPSPLTLPLEIMIMIGKAVDSQRDLNALAQTSKALYPTLSLLLYRQDIAGPCNSLFWAAKTNNTAMISRIIDDNVHVDKTDKDNMMPLCYAARFNHIEAATLLVEKGCRLEKPLLEAVRAGHEDMVRLILDFAEEDEIDVIVLNNALEEAASGPHDNGDIVQMLIDQGAETDLGLGMGHDTPLIAAAGHNSLNVAQVLLDNKADIEALGYSFQTALQAAVVEGHLKMVELLLANGAEVNMRAGDWGAALTAAQFGADEPNEEVIDRLIDAGAHPNQATEEFLESWNHCKRWLTLGERW</sequence>
<evidence type="ECO:0000256" key="3">
    <source>
        <dbReference type="PROSITE-ProRule" id="PRU00023"/>
    </source>
</evidence>
<dbReference type="PANTHER" id="PTHR24123">
    <property type="entry name" value="ANKYRIN REPEAT-CONTAINING"/>
    <property type="match status" value="1"/>
</dbReference>
<dbReference type="InterPro" id="IPR002110">
    <property type="entry name" value="Ankyrin_rpt"/>
</dbReference>
<evidence type="ECO:0000313" key="4">
    <source>
        <dbReference type="EMBL" id="RDW81541.1"/>
    </source>
</evidence>
<dbReference type="RefSeq" id="XP_026604594.1">
    <property type="nucleotide sequence ID" value="XM_026747114.1"/>
</dbReference>
<keyword evidence="5" id="KW-1185">Reference proteome</keyword>
<dbReference type="GeneID" id="38115468"/>
<dbReference type="Gene3D" id="1.25.40.20">
    <property type="entry name" value="Ankyrin repeat-containing domain"/>
    <property type="match status" value="3"/>
</dbReference>
<dbReference type="EMBL" id="PVWQ01000005">
    <property type="protein sequence ID" value="RDW81541.1"/>
    <property type="molecule type" value="Genomic_DNA"/>
</dbReference>
<dbReference type="SMART" id="SM00248">
    <property type="entry name" value="ANK"/>
    <property type="match status" value="7"/>
</dbReference>
<dbReference type="InterPro" id="IPR036770">
    <property type="entry name" value="Ankyrin_rpt-contain_sf"/>
</dbReference>
<dbReference type="STRING" id="1810919.A0A3D8S649"/>
<feature type="repeat" description="ANK" evidence="3">
    <location>
        <begin position="212"/>
        <end position="244"/>
    </location>
</feature>